<dbReference type="PROSITE" id="PS51820">
    <property type="entry name" value="PA14"/>
    <property type="match status" value="1"/>
</dbReference>
<dbReference type="AlphaFoldDB" id="A0A9P5U5L8"/>
<proteinExistence type="inferred from homology"/>
<dbReference type="InterPro" id="IPR037524">
    <property type="entry name" value="PA14/GLEYA"/>
</dbReference>
<evidence type="ECO:0000313" key="8">
    <source>
        <dbReference type="EMBL" id="KAF9066829.1"/>
    </source>
</evidence>
<dbReference type="SMART" id="SM01217">
    <property type="entry name" value="Fn3_like"/>
    <property type="match status" value="1"/>
</dbReference>
<dbReference type="InterPro" id="IPR019800">
    <property type="entry name" value="Glyco_hydro_3_AS"/>
</dbReference>
<dbReference type="Gene3D" id="2.60.120.260">
    <property type="entry name" value="Galactose-binding domain-like"/>
    <property type="match status" value="1"/>
</dbReference>
<dbReference type="Pfam" id="PF07691">
    <property type="entry name" value="PA14"/>
    <property type="match status" value="1"/>
</dbReference>
<dbReference type="PROSITE" id="PS00775">
    <property type="entry name" value="GLYCOSYL_HYDROL_F3"/>
    <property type="match status" value="1"/>
</dbReference>
<keyword evidence="6" id="KW-0119">Carbohydrate metabolism</keyword>
<name>A0A9P5U5L8_9AGAR</name>
<evidence type="ECO:0000256" key="2">
    <source>
        <dbReference type="ARBA" id="ARBA00005336"/>
    </source>
</evidence>
<dbReference type="InterPro" id="IPR002772">
    <property type="entry name" value="Glyco_hydro_3_C"/>
</dbReference>
<comment type="catalytic activity">
    <reaction evidence="1 6">
        <text>Hydrolysis of terminal, non-reducing beta-D-glucosyl residues with release of beta-D-glucose.</text>
        <dbReference type="EC" id="3.2.1.21"/>
    </reaction>
</comment>
<sequence length="848" mass="93564">MSRSFLNADIPELVSRLRTDEKIALLGAPNWWNTYPIPRLSIPSIRMSDGPNGVRGSSHFASTPAQCLPCATSLASTFDVDLVREVGEFLAAETKIKSSVILLAPTCNIQRSPLGGRAFESFSEDPHLSGMMTAAYVNGLQSQGVSATIKHFVANDQEHERTAANSVMSDRALREVYLYPFMTAQRLADPWAFMTSYGRINGVHCSENPDLLKDILRDEWKFTGIVMSDWYGTYGVDQPINAGLDLEMPGPTRWRSPTLVNHVLSSHKLLPSTLNERVKNMLSFIQHQARLNPEVVYGDGKERTRDSPDMRKFCRNLAGQGIVLLKNSNAILPLNKNRVRKLGIIGPGAKGNIISGGGSAALKAGYVVTPYYGMQEGASNDFEISYALGCYAHKYLPTLEDYLTTSTGERGWLAAFYGHKEGGELTLPVAEFVLNDTRIKLNDFLPAGLSEQWTLKMTGKLTVDQSGDFELGLTVAGRAKLWIDGELTIDNWTKQIPGDFFYGQGTREEKATVQLVAGKSVDVVVEYTNSYPPLDKDDEGDSKPEAQPALMRGLRLGGCNKIDPDVTIADAVKLAQDSDVVVFIAGLGPEWESEGSDRPSLDLPGKQAEVISKLASVNPNTVVCIQAGSAVAMPWKDEVAGIVQAWYLGNEVGNAIADVLYGKVNPCGRLPLTFPKRIEDIAAYPNLRSENGQIHYREDVMVGYKHFLQHKIAPLFCFGHGLSYTEFELVDCQVTQIGTDVEVSLRVKNVGDIAGSQIIQIYMSYPDKGITHPPLQLKAFCKIHDIAAEDAATAKLKLDKWAFSYWDERHDQWKVEAGRYSLHVGFSCENIVYEESVELEKAFTWKGL</sequence>
<dbReference type="InterPro" id="IPR001764">
    <property type="entry name" value="Glyco_hydro_3_N"/>
</dbReference>
<evidence type="ECO:0000256" key="3">
    <source>
        <dbReference type="ARBA" id="ARBA00012744"/>
    </source>
</evidence>
<dbReference type="OrthoDB" id="47059at2759"/>
<dbReference type="Proteomes" id="UP000772434">
    <property type="component" value="Unassembled WGS sequence"/>
</dbReference>
<dbReference type="Gene3D" id="2.60.40.10">
    <property type="entry name" value="Immunoglobulins"/>
    <property type="match status" value="1"/>
</dbReference>
<comment type="caution">
    <text evidence="8">The sequence shown here is derived from an EMBL/GenBank/DDBJ whole genome shotgun (WGS) entry which is preliminary data.</text>
</comment>
<dbReference type="InterPro" id="IPR017853">
    <property type="entry name" value="GH"/>
</dbReference>
<keyword evidence="4 6" id="KW-0378">Hydrolase</keyword>
<gene>
    <name evidence="8" type="ORF">BDP27DRAFT_1393214</name>
</gene>
<evidence type="ECO:0000313" key="9">
    <source>
        <dbReference type="Proteomes" id="UP000772434"/>
    </source>
</evidence>
<dbReference type="InterPro" id="IPR036881">
    <property type="entry name" value="Glyco_hydro_3_C_sf"/>
</dbReference>
<dbReference type="Pfam" id="PF00933">
    <property type="entry name" value="Glyco_hydro_3"/>
    <property type="match status" value="1"/>
</dbReference>
<dbReference type="InterPro" id="IPR036962">
    <property type="entry name" value="Glyco_hydro_3_N_sf"/>
</dbReference>
<dbReference type="PRINTS" id="PR00133">
    <property type="entry name" value="GLHYDRLASE3"/>
</dbReference>
<dbReference type="InterPro" id="IPR011658">
    <property type="entry name" value="PA14_dom"/>
</dbReference>
<dbReference type="GO" id="GO:0008422">
    <property type="term" value="F:beta-glucosidase activity"/>
    <property type="evidence" value="ECO:0007669"/>
    <property type="project" value="UniProtKB-EC"/>
</dbReference>
<accession>A0A9P5U5L8</accession>
<organism evidence="8 9">
    <name type="scientific">Rhodocollybia butyracea</name>
    <dbReference type="NCBI Taxonomy" id="206335"/>
    <lineage>
        <taxon>Eukaryota</taxon>
        <taxon>Fungi</taxon>
        <taxon>Dikarya</taxon>
        <taxon>Basidiomycota</taxon>
        <taxon>Agaricomycotina</taxon>
        <taxon>Agaricomycetes</taxon>
        <taxon>Agaricomycetidae</taxon>
        <taxon>Agaricales</taxon>
        <taxon>Marasmiineae</taxon>
        <taxon>Omphalotaceae</taxon>
        <taxon>Rhodocollybia</taxon>
    </lineage>
</organism>
<dbReference type="PANTHER" id="PTHR42715:SF27">
    <property type="entry name" value="BETA-GLUCOSIDASE-RELATED"/>
    <property type="match status" value="1"/>
</dbReference>
<dbReference type="InterPro" id="IPR026891">
    <property type="entry name" value="Fn3-like"/>
</dbReference>
<dbReference type="InterPro" id="IPR050288">
    <property type="entry name" value="Cellulose_deg_GH3"/>
</dbReference>
<evidence type="ECO:0000256" key="1">
    <source>
        <dbReference type="ARBA" id="ARBA00000448"/>
    </source>
</evidence>
<dbReference type="EC" id="3.2.1.21" evidence="3 6"/>
<dbReference type="SUPFAM" id="SSF52279">
    <property type="entry name" value="Beta-D-glucan exohydrolase, C-terminal domain"/>
    <property type="match status" value="1"/>
</dbReference>
<keyword evidence="5 6" id="KW-0326">Glycosidase</keyword>
<comment type="similarity">
    <text evidence="2 6">Belongs to the glycosyl hydrolase 3 family.</text>
</comment>
<dbReference type="SUPFAM" id="SSF51445">
    <property type="entry name" value="(Trans)glycosidases"/>
    <property type="match status" value="1"/>
</dbReference>
<dbReference type="Gene3D" id="3.40.50.1700">
    <property type="entry name" value="Glycoside hydrolase family 3 C-terminal domain"/>
    <property type="match status" value="1"/>
</dbReference>
<comment type="pathway">
    <text evidence="6">Glycan metabolism; cellulose degradation.</text>
</comment>
<dbReference type="Gene3D" id="3.20.20.300">
    <property type="entry name" value="Glycoside hydrolase, family 3, N-terminal domain"/>
    <property type="match status" value="1"/>
</dbReference>
<reference evidence="8" key="1">
    <citation type="submission" date="2020-11" db="EMBL/GenBank/DDBJ databases">
        <authorList>
            <consortium name="DOE Joint Genome Institute"/>
            <person name="Ahrendt S."/>
            <person name="Riley R."/>
            <person name="Andreopoulos W."/>
            <person name="Labutti K."/>
            <person name="Pangilinan J."/>
            <person name="Ruiz-Duenas F.J."/>
            <person name="Barrasa J.M."/>
            <person name="Sanchez-Garcia M."/>
            <person name="Camarero S."/>
            <person name="Miyauchi S."/>
            <person name="Serrano A."/>
            <person name="Linde D."/>
            <person name="Babiker R."/>
            <person name="Drula E."/>
            <person name="Ayuso-Fernandez I."/>
            <person name="Pacheco R."/>
            <person name="Padilla G."/>
            <person name="Ferreira P."/>
            <person name="Barriuso J."/>
            <person name="Kellner H."/>
            <person name="Castanera R."/>
            <person name="Alfaro M."/>
            <person name="Ramirez L."/>
            <person name="Pisabarro A.G."/>
            <person name="Kuo A."/>
            <person name="Tritt A."/>
            <person name="Lipzen A."/>
            <person name="He G."/>
            <person name="Yan M."/>
            <person name="Ng V."/>
            <person name="Cullen D."/>
            <person name="Martin F."/>
            <person name="Rosso M.-N."/>
            <person name="Henrissat B."/>
            <person name="Hibbett D."/>
            <person name="Martinez A.T."/>
            <person name="Grigoriev I.V."/>
        </authorList>
    </citation>
    <scope>NUCLEOTIDE SEQUENCE</scope>
    <source>
        <strain evidence="8">AH 40177</strain>
    </source>
</reference>
<dbReference type="EMBL" id="JADNRY010000081">
    <property type="protein sequence ID" value="KAF9066829.1"/>
    <property type="molecule type" value="Genomic_DNA"/>
</dbReference>
<keyword evidence="9" id="KW-1185">Reference proteome</keyword>
<keyword evidence="6" id="KW-0624">Polysaccharide degradation</keyword>
<dbReference type="Pfam" id="PF14310">
    <property type="entry name" value="Fn3-like"/>
    <property type="match status" value="1"/>
</dbReference>
<evidence type="ECO:0000256" key="4">
    <source>
        <dbReference type="ARBA" id="ARBA00022801"/>
    </source>
</evidence>
<dbReference type="SMART" id="SM00758">
    <property type="entry name" value="PA14"/>
    <property type="match status" value="1"/>
</dbReference>
<dbReference type="GO" id="GO:0009251">
    <property type="term" value="P:glucan catabolic process"/>
    <property type="evidence" value="ECO:0007669"/>
    <property type="project" value="TreeGrafter"/>
</dbReference>
<evidence type="ECO:0000256" key="6">
    <source>
        <dbReference type="RuleBase" id="RU361161"/>
    </source>
</evidence>
<evidence type="ECO:0000259" key="7">
    <source>
        <dbReference type="PROSITE" id="PS51820"/>
    </source>
</evidence>
<feature type="domain" description="PA14" evidence="7">
    <location>
        <begin position="407"/>
        <end position="572"/>
    </location>
</feature>
<dbReference type="InterPro" id="IPR013783">
    <property type="entry name" value="Ig-like_fold"/>
</dbReference>
<evidence type="ECO:0000256" key="5">
    <source>
        <dbReference type="ARBA" id="ARBA00023295"/>
    </source>
</evidence>
<protein>
    <recommendedName>
        <fullName evidence="3 6">beta-glucosidase</fullName>
        <ecNumber evidence="3 6">3.2.1.21</ecNumber>
    </recommendedName>
</protein>
<dbReference type="PANTHER" id="PTHR42715">
    <property type="entry name" value="BETA-GLUCOSIDASE"/>
    <property type="match status" value="1"/>
</dbReference>
<dbReference type="Pfam" id="PF01915">
    <property type="entry name" value="Glyco_hydro_3_C"/>
    <property type="match status" value="1"/>
</dbReference>